<sequence>MILLTNCNNEMNINTIPYDNQLKKIKFDDITFNTIALNELPEPFYKDYSHHKNAAARNYRSYDTMEFRNIILEKLSVHLGVKVLKLLIITPKNGESTYDVFAYLSGKKIAGLHLGNSGNFKLWMDIIFEKQYKNLEEYRSNGQFEIQPELNPNPQFLLVLGKGQFSQKWVNSGMMMDERPYENTGSYLHKNAPQQYNEAKIAKEKKNYIKKYIDTTGCGTIDEAMLKRVFDELISTKQLQPNPPVNNTEFYQEFENLAGYTFPKELQVLLNAHNGIETQGFLSAEQILDEWKNWKEIYDSVDWMLIDLTGNNHPDGRKTIGIYTNPYWIPFMSTGDGNFIALDYAPGSKGKSGQIIAFGVDEIKIRWIAENMTDFLQEFIKETDVMSNGFEK</sequence>
<dbReference type="SMART" id="SM00860">
    <property type="entry name" value="SMI1_KNR4"/>
    <property type="match status" value="1"/>
</dbReference>
<dbReference type="InterPro" id="IPR018958">
    <property type="entry name" value="Knr4/Smi1-like_dom"/>
</dbReference>
<evidence type="ECO:0000313" key="2">
    <source>
        <dbReference type="EMBL" id="SHJ48553.1"/>
    </source>
</evidence>
<dbReference type="EMBL" id="FQYP01000009">
    <property type="protein sequence ID" value="SHJ48553.1"/>
    <property type="molecule type" value="Genomic_DNA"/>
</dbReference>
<dbReference type="SUPFAM" id="SSF160631">
    <property type="entry name" value="SMI1/KNR4-like"/>
    <property type="match status" value="1"/>
</dbReference>
<accession>A0A1M6JPL6</accession>
<reference evidence="3" key="1">
    <citation type="submission" date="2016-11" db="EMBL/GenBank/DDBJ databases">
        <authorList>
            <person name="Varghese N."/>
            <person name="Submissions S."/>
        </authorList>
    </citation>
    <scope>NUCLEOTIDE SEQUENCE [LARGE SCALE GENOMIC DNA]</scope>
    <source>
        <strain evidence="3">DSM 22623</strain>
    </source>
</reference>
<dbReference type="STRING" id="570521.SAMN04488508_109174"/>
<dbReference type="Proteomes" id="UP000184432">
    <property type="component" value="Unassembled WGS sequence"/>
</dbReference>
<proteinExistence type="predicted"/>
<evidence type="ECO:0000313" key="3">
    <source>
        <dbReference type="Proteomes" id="UP000184432"/>
    </source>
</evidence>
<dbReference type="InterPro" id="IPR037883">
    <property type="entry name" value="Knr4/Smi1-like_sf"/>
</dbReference>
<dbReference type="Gene3D" id="3.40.1580.10">
    <property type="entry name" value="SMI1/KNR4-like"/>
    <property type="match status" value="1"/>
</dbReference>
<dbReference type="AlphaFoldDB" id="A0A1M6JPL6"/>
<dbReference type="GO" id="GO:0043332">
    <property type="term" value="C:mating projection tip"/>
    <property type="evidence" value="ECO:0007669"/>
    <property type="project" value="TreeGrafter"/>
</dbReference>
<feature type="domain" description="Knr4/Smi1-like" evidence="1">
    <location>
        <begin position="244"/>
        <end position="378"/>
    </location>
</feature>
<name>A0A1M6JPL6_9FLAO</name>
<organism evidence="2 3">
    <name type="scientific">Aquimarina spongiae</name>
    <dbReference type="NCBI Taxonomy" id="570521"/>
    <lineage>
        <taxon>Bacteria</taxon>
        <taxon>Pseudomonadati</taxon>
        <taxon>Bacteroidota</taxon>
        <taxon>Flavobacteriia</taxon>
        <taxon>Flavobacteriales</taxon>
        <taxon>Flavobacteriaceae</taxon>
        <taxon>Aquimarina</taxon>
    </lineage>
</organism>
<evidence type="ECO:0000259" key="1">
    <source>
        <dbReference type="SMART" id="SM00860"/>
    </source>
</evidence>
<dbReference type="RefSeq" id="WP_170864643.1">
    <property type="nucleotide sequence ID" value="NZ_FQYP01000009.1"/>
</dbReference>
<keyword evidence="3" id="KW-1185">Reference proteome</keyword>
<gene>
    <name evidence="2" type="ORF">SAMN04488508_109174</name>
</gene>
<dbReference type="PANTHER" id="PTHR47432:SF1">
    <property type="entry name" value="CELL WALL ASSEMBLY REGULATOR SMI1"/>
    <property type="match status" value="1"/>
</dbReference>
<dbReference type="InterPro" id="IPR051873">
    <property type="entry name" value="KNR4/SMI1_regulator"/>
</dbReference>
<protein>
    <submittedName>
        <fullName evidence="2">SMI1 / KNR4 family (SUKH-1)</fullName>
    </submittedName>
</protein>
<dbReference type="PANTHER" id="PTHR47432">
    <property type="entry name" value="CELL WALL ASSEMBLY REGULATOR SMI1"/>
    <property type="match status" value="1"/>
</dbReference>
<dbReference type="Pfam" id="PF09346">
    <property type="entry name" value="SMI1_KNR4"/>
    <property type="match status" value="1"/>
</dbReference>